<keyword evidence="6" id="KW-0067">ATP-binding</keyword>
<evidence type="ECO:0000259" key="9">
    <source>
        <dbReference type="PROSITE" id="PS50146"/>
    </source>
</evidence>
<dbReference type="PROSITE" id="PS50146">
    <property type="entry name" value="DAGK"/>
    <property type="match status" value="1"/>
</dbReference>
<feature type="domain" description="DAGKc" evidence="9">
    <location>
        <begin position="1"/>
        <end position="138"/>
    </location>
</feature>
<keyword evidence="4" id="KW-0547">Nucleotide-binding</keyword>
<evidence type="ECO:0000256" key="7">
    <source>
        <dbReference type="ARBA" id="ARBA00023209"/>
    </source>
</evidence>
<dbReference type="InterPro" id="IPR016064">
    <property type="entry name" value="NAD/diacylglycerol_kinase_sf"/>
</dbReference>
<keyword evidence="5" id="KW-0418">Kinase</keyword>
<name>A0A0R1UAY6_9LACO</name>
<dbReference type="RefSeq" id="WP_056954488.1">
    <property type="nucleotide sequence ID" value="NZ_AZFK01000029.1"/>
</dbReference>
<dbReference type="InterPro" id="IPR050187">
    <property type="entry name" value="Lipid_Phosphate_FormReg"/>
</dbReference>
<dbReference type="Pfam" id="PF19279">
    <property type="entry name" value="YegS_C"/>
    <property type="match status" value="1"/>
</dbReference>
<dbReference type="SUPFAM" id="SSF111331">
    <property type="entry name" value="NAD kinase/diacylglycerol kinase-like"/>
    <property type="match status" value="1"/>
</dbReference>
<organism evidence="10 11">
    <name type="scientific">Limosilactobacillus ingluviei DSM 15946</name>
    <dbReference type="NCBI Taxonomy" id="1423760"/>
    <lineage>
        <taxon>Bacteria</taxon>
        <taxon>Bacillati</taxon>
        <taxon>Bacillota</taxon>
        <taxon>Bacilli</taxon>
        <taxon>Lactobacillales</taxon>
        <taxon>Lactobacillaceae</taxon>
        <taxon>Limosilactobacillus</taxon>
    </lineage>
</organism>
<proteinExistence type="inferred from homology"/>
<evidence type="ECO:0000256" key="2">
    <source>
        <dbReference type="ARBA" id="ARBA00005983"/>
    </source>
</evidence>
<dbReference type="InterPro" id="IPR001206">
    <property type="entry name" value="Diacylglycerol_kinase_cat_dom"/>
</dbReference>
<evidence type="ECO:0000256" key="6">
    <source>
        <dbReference type="ARBA" id="ARBA00022840"/>
    </source>
</evidence>
<dbReference type="PANTHER" id="PTHR12358:SF54">
    <property type="entry name" value="SPHINGOSINE KINASE RELATED PROTEIN"/>
    <property type="match status" value="1"/>
</dbReference>
<dbReference type="GO" id="GO:0016301">
    <property type="term" value="F:kinase activity"/>
    <property type="evidence" value="ECO:0007669"/>
    <property type="project" value="UniProtKB-KW"/>
</dbReference>
<dbReference type="Gene3D" id="2.60.200.40">
    <property type="match status" value="1"/>
</dbReference>
<keyword evidence="7" id="KW-0444">Lipid biosynthesis</keyword>
<dbReference type="PATRIC" id="fig|1423760.3.peg.1409"/>
<evidence type="ECO:0000256" key="1">
    <source>
        <dbReference type="ARBA" id="ARBA00001946"/>
    </source>
</evidence>
<dbReference type="GO" id="GO:0005524">
    <property type="term" value="F:ATP binding"/>
    <property type="evidence" value="ECO:0007669"/>
    <property type="project" value="UniProtKB-KW"/>
</dbReference>
<gene>
    <name evidence="10" type="ORF">FC43_GL001340</name>
</gene>
<evidence type="ECO:0000256" key="3">
    <source>
        <dbReference type="ARBA" id="ARBA00022679"/>
    </source>
</evidence>
<keyword evidence="8" id="KW-1208">Phospholipid metabolism</keyword>
<evidence type="ECO:0000256" key="5">
    <source>
        <dbReference type="ARBA" id="ARBA00022777"/>
    </source>
</evidence>
<accession>A0A0R1UAY6</accession>
<dbReference type="EMBL" id="AZFK01000029">
    <property type="protein sequence ID" value="KRL90535.1"/>
    <property type="molecule type" value="Genomic_DNA"/>
</dbReference>
<comment type="similarity">
    <text evidence="2">Belongs to the diacylglycerol/lipid kinase family.</text>
</comment>
<dbReference type="AlphaFoldDB" id="A0A0R1UAY6"/>
<keyword evidence="7" id="KW-0594">Phospholipid biosynthesis</keyword>
<dbReference type="PANTHER" id="PTHR12358">
    <property type="entry name" value="SPHINGOSINE KINASE"/>
    <property type="match status" value="1"/>
</dbReference>
<dbReference type="Gene3D" id="3.40.50.10330">
    <property type="entry name" value="Probable inorganic polyphosphate/atp-NAD kinase, domain 1"/>
    <property type="match status" value="1"/>
</dbReference>
<reference evidence="10 11" key="1">
    <citation type="journal article" date="2015" name="Genome Announc.">
        <title>Expanding the biotechnology potential of lactobacilli through comparative genomics of 213 strains and associated genera.</title>
        <authorList>
            <person name="Sun Z."/>
            <person name="Harris H.M."/>
            <person name="McCann A."/>
            <person name="Guo C."/>
            <person name="Argimon S."/>
            <person name="Zhang W."/>
            <person name="Yang X."/>
            <person name="Jeffery I.B."/>
            <person name="Cooney J.C."/>
            <person name="Kagawa T.F."/>
            <person name="Liu W."/>
            <person name="Song Y."/>
            <person name="Salvetti E."/>
            <person name="Wrobel A."/>
            <person name="Rasinkangas P."/>
            <person name="Parkhill J."/>
            <person name="Rea M.C."/>
            <person name="O'Sullivan O."/>
            <person name="Ritari J."/>
            <person name="Douillard F.P."/>
            <person name="Paul Ross R."/>
            <person name="Yang R."/>
            <person name="Briner A.E."/>
            <person name="Felis G.E."/>
            <person name="de Vos W.M."/>
            <person name="Barrangou R."/>
            <person name="Klaenhammer T.R."/>
            <person name="Caufield P.W."/>
            <person name="Cui Y."/>
            <person name="Zhang H."/>
            <person name="O'Toole P.W."/>
        </authorList>
    </citation>
    <scope>NUCLEOTIDE SEQUENCE [LARGE SCALE GENOMIC DNA]</scope>
    <source>
        <strain evidence="10 11">DSM 15946</strain>
    </source>
</reference>
<evidence type="ECO:0000256" key="4">
    <source>
        <dbReference type="ARBA" id="ARBA00022741"/>
    </source>
</evidence>
<comment type="cofactor">
    <cofactor evidence="1">
        <name>Mg(2+)</name>
        <dbReference type="ChEBI" id="CHEBI:18420"/>
    </cofactor>
</comment>
<dbReference type="SMART" id="SM00046">
    <property type="entry name" value="DAGKc"/>
    <property type="match status" value="1"/>
</dbReference>
<evidence type="ECO:0000313" key="11">
    <source>
        <dbReference type="Proteomes" id="UP000050816"/>
    </source>
</evidence>
<dbReference type="Proteomes" id="UP000050816">
    <property type="component" value="Unassembled WGS sequence"/>
</dbReference>
<keyword evidence="7" id="KW-0443">Lipid metabolism</keyword>
<dbReference type="InterPro" id="IPR045540">
    <property type="entry name" value="YegS/DAGK_C"/>
</dbReference>
<sequence length="322" mass="35553">MHFSVIINEVAGSGNAASAWEKVQTALNQRGVAYTPYISKEPGHAIYLSRKLAERLAGQTEEIVLVVGGDGILHEVINGLMQCPANHAHPLPLAYIACGTGNDFARGFGIAMDPVAALDQILAATSPHMICVGHYVEGIKNEEGYFLNNVGIGFDAAIVSRTNSSKRKKKMNKFHLGHLSYVANALGALYDQAPFELMVENGKHRDFFRKAYIVIASNHPFIGGGFQIAPEASLTKPGLELLVAERQNWLITFIQLWCFARGKLAQSRFATRYPGRQLRYSTTSLEFGQMDGEEMGNRFVDLTLDTIAYPFWQIPHHQTKSN</sequence>
<comment type="caution">
    <text evidence="10">The sequence shown here is derived from an EMBL/GenBank/DDBJ whole genome shotgun (WGS) entry which is preliminary data.</text>
</comment>
<dbReference type="InterPro" id="IPR005218">
    <property type="entry name" value="Diacylglycerol/lipid_kinase"/>
</dbReference>
<dbReference type="NCBIfam" id="TIGR00147">
    <property type="entry name" value="YegS/Rv2252/BmrU family lipid kinase"/>
    <property type="match status" value="1"/>
</dbReference>
<evidence type="ECO:0000313" key="10">
    <source>
        <dbReference type="EMBL" id="KRL90535.1"/>
    </source>
</evidence>
<protein>
    <submittedName>
        <fullName evidence="10">Transcription regulator</fullName>
    </submittedName>
</protein>
<dbReference type="Pfam" id="PF00781">
    <property type="entry name" value="DAGK_cat"/>
    <property type="match status" value="1"/>
</dbReference>
<dbReference type="InterPro" id="IPR017438">
    <property type="entry name" value="ATP-NAD_kinase_N"/>
</dbReference>
<dbReference type="GO" id="GO:0008654">
    <property type="term" value="P:phospholipid biosynthetic process"/>
    <property type="evidence" value="ECO:0007669"/>
    <property type="project" value="UniProtKB-KW"/>
</dbReference>
<keyword evidence="3" id="KW-0808">Transferase</keyword>
<evidence type="ECO:0000256" key="8">
    <source>
        <dbReference type="ARBA" id="ARBA00023264"/>
    </source>
</evidence>